<evidence type="ECO:0000313" key="3">
    <source>
        <dbReference type="Proteomes" id="UP000448199"/>
    </source>
</evidence>
<feature type="domain" description="DUF927" evidence="1">
    <location>
        <begin position="47"/>
        <end position="260"/>
    </location>
</feature>
<dbReference type="Pfam" id="PF06048">
    <property type="entry name" value="DUF927"/>
    <property type="match status" value="1"/>
</dbReference>
<evidence type="ECO:0000259" key="1">
    <source>
        <dbReference type="Pfam" id="PF06048"/>
    </source>
</evidence>
<protein>
    <submittedName>
        <fullName evidence="2">DUF927 domain-containing protein</fullName>
    </submittedName>
</protein>
<dbReference type="EMBL" id="WTYC01000005">
    <property type="protein sequence ID" value="MXO48648.1"/>
    <property type="molecule type" value="Genomic_DNA"/>
</dbReference>
<dbReference type="AlphaFoldDB" id="A0A844XUJ3"/>
<name>A0A844XUJ3_9SPHN</name>
<accession>A0A844XUJ3</accession>
<dbReference type="OrthoDB" id="784829at2"/>
<evidence type="ECO:0000313" key="2">
    <source>
        <dbReference type="EMBL" id="MXO48648.1"/>
    </source>
</evidence>
<keyword evidence="3" id="KW-1185">Reference proteome</keyword>
<dbReference type="Proteomes" id="UP000448199">
    <property type="component" value="Unassembled WGS sequence"/>
</dbReference>
<dbReference type="SUPFAM" id="SSF52540">
    <property type="entry name" value="P-loop containing nucleoside triphosphate hydrolases"/>
    <property type="match status" value="1"/>
</dbReference>
<reference evidence="2 3" key="1">
    <citation type="submission" date="2019-12" db="EMBL/GenBank/DDBJ databases">
        <title>Genomic-based taxomic classification of the family Erythrobacteraceae.</title>
        <authorList>
            <person name="Xu L."/>
        </authorList>
    </citation>
    <scope>NUCLEOTIDE SEQUENCE [LARGE SCALE GENOMIC DNA]</scope>
    <source>
        <strain evidence="2 3">DSM 17792</strain>
    </source>
</reference>
<dbReference type="InterPro" id="IPR027417">
    <property type="entry name" value="P-loop_NTPase"/>
</dbReference>
<sequence>MSKSDTIDRIRLTLAKGRSGSVAGFRSLGGTEFFEIEYGGAAGHVPRLMFLDQQPAAKILLARQKVVVMSKKDWTEVIKGIEDIDEFPPRPIVDRLGWTDEYFALRDGKVFSPARQPKAQLVSSTANEGDAKSGTFARWRKEIAEPLTGQSLPMVAVLAAMAAPLLRYSGLTHNPGLELCGPRGKGKTLLLRLAISVADNPNKLPTFDATRIGLSKISERYEDRIFPVDEGSHVDRNDGHFFQSLVFGMASGTSRVTAFQTEIHESRFILMTTANRSYHESLSHLDHETRAAALDRLLPLSVDPDNELGVFDFLPEGFATSGEFARYLEQGMNALFGVAIRRLLHSIVNTKAKDTVSFAASLGADIHAFETAVGVASSPQGRTRPSSSFGLFYAAGAFAQRRGVLPETWDCLAACVAAYRNYQAQLPECTPLAARLMMIADRPQTLDLRDTEPPRLPDEEFKAHGAFLKRGKNGRTELLVTDDVVDRYFPDWRSLSGSTEFKSLNLRDRDHRTKQRQVRKGHKKERLVCFVLPTDMVKQIDAD</sequence>
<organism evidence="2 3">
    <name type="scientific">Qipengyuania vulgaris</name>
    <dbReference type="NCBI Taxonomy" id="291985"/>
    <lineage>
        <taxon>Bacteria</taxon>
        <taxon>Pseudomonadati</taxon>
        <taxon>Pseudomonadota</taxon>
        <taxon>Alphaproteobacteria</taxon>
        <taxon>Sphingomonadales</taxon>
        <taxon>Erythrobacteraceae</taxon>
        <taxon>Qipengyuania</taxon>
    </lineage>
</organism>
<gene>
    <name evidence="2" type="ORF">GRI69_10295</name>
</gene>
<comment type="caution">
    <text evidence="2">The sequence shown here is derived from an EMBL/GenBank/DDBJ whole genome shotgun (WGS) entry which is preliminary data.</text>
</comment>
<dbReference type="RefSeq" id="WP_160728209.1">
    <property type="nucleotide sequence ID" value="NZ_WTYC01000005.1"/>
</dbReference>
<dbReference type="InterPro" id="IPR009270">
    <property type="entry name" value="DUF927"/>
</dbReference>
<proteinExistence type="predicted"/>